<evidence type="ECO:0000256" key="5">
    <source>
        <dbReference type="PIRSR" id="PIRSR006278-2"/>
    </source>
</evidence>
<dbReference type="SUPFAM" id="SSF53686">
    <property type="entry name" value="Tryptophan synthase beta subunit-like PLP-dependent enzymes"/>
    <property type="match status" value="1"/>
</dbReference>
<reference evidence="8 11" key="1">
    <citation type="submission" date="2016-10" db="EMBL/GenBank/DDBJ databases">
        <title>Genome Sequence of Bacillus weihenstephanensis GM6LP.</title>
        <authorList>
            <person name="Poehlein A."/>
            <person name="Wemheuer F."/>
            <person name="Hollensteiner J."/>
            <person name="Wemheuer B."/>
        </authorList>
    </citation>
    <scope>NUCLEOTIDE SEQUENCE [LARGE SCALE GENOMIC DNA]</scope>
    <source>
        <strain evidence="8 11">GM6LP</strain>
    </source>
</reference>
<keyword evidence="12" id="KW-1185">Reference proteome</keyword>
<feature type="modified residue" description="N6-(pyridoxal phosphate)lysine" evidence="5">
    <location>
        <position position="49"/>
    </location>
</feature>
<dbReference type="InterPro" id="IPR027278">
    <property type="entry name" value="ACCD_DCysDesulf"/>
</dbReference>
<dbReference type="Proteomes" id="UP000236165">
    <property type="component" value="Unassembled WGS sequence"/>
</dbReference>
<proteinExistence type="inferred from homology"/>
<evidence type="ECO:0000313" key="12">
    <source>
        <dbReference type="Proteomes" id="UP000596196"/>
    </source>
</evidence>
<evidence type="ECO:0000313" key="7">
    <source>
        <dbReference type="EMBL" id="OOR07558.1"/>
    </source>
</evidence>
<dbReference type="EMBL" id="CP065877">
    <property type="protein sequence ID" value="QQA13918.1"/>
    <property type="molecule type" value="Genomic_DNA"/>
</dbReference>
<dbReference type="EC" id="4.4.1.15" evidence="9"/>
<dbReference type="EMBL" id="MUAI01000003">
    <property type="protein sequence ID" value="OOR07558.1"/>
    <property type="molecule type" value="Genomic_DNA"/>
</dbReference>
<dbReference type="Proteomes" id="UP000190696">
    <property type="component" value="Unassembled WGS sequence"/>
</dbReference>
<dbReference type="InterPro" id="IPR036052">
    <property type="entry name" value="TrpB-like_PALP_sf"/>
</dbReference>
<evidence type="ECO:0000313" key="9">
    <source>
        <dbReference type="EMBL" id="QQA13918.1"/>
    </source>
</evidence>
<dbReference type="GO" id="GO:0019148">
    <property type="term" value="F:D-cysteine desulfhydrase activity"/>
    <property type="evidence" value="ECO:0007669"/>
    <property type="project" value="UniProtKB-EC"/>
</dbReference>
<keyword evidence="8" id="KW-0456">Lyase</keyword>
<dbReference type="InterPro" id="IPR001926">
    <property type="entry name" value="TrpB-like_PALP"/>
</dbReference>
<dbReference type="EC" id="4.4.1.25" evidence="8"/>
<evidence type="ECO:0000313" key="11">
    <source>
        <dbReference type="Proteomes" id="UP000236165"/>
    </source>
</evidence>
<evidence type="ECO:0000259" key="6">
    <source>
        <dbReference type="Pfam" id="PF00291"/>
    </source>
</evidence>
<dbReference type="PIRSF" id="PIRSF006278">
    <property type="entry name" value="ACCD_DCysDesulf"/>
    <property type="match status" value="1"/>
</dbReference>
<dbReference type="Gene3D" id="3.40.50.1100">
    <property type="match status" value="2"/>
</dbReference>
<dbReference type="FunFam" id="3.40.50.1100:FF:000062">
    <property type="entry name" value="1-aminocyclopropane-1-carboxylate deaminase, putative"/>
    <property type="match status" value="1"/>
</dbReference>
<dbReference type="Pfam" id="PF00291">
    <property type="entry name" value="PALP"/>
    <property type="match status" value="1"/>
</dbReference>
<dbReference type="PANTHER" id="PTHR43780:SF2">
    <property type="entry name" value="1-AMINOCYCLOPROPANE-1-CARBOXYLATE DEAMINASE-RELATED"/>
    <property type="match status" value="1"/>
</dbReference>
<reference evidence="7 10" key="2">
    <citation type="submission" date="2017-01" db="EMBL/GenBank/DDBJ databases">
        <title>Bacillus cereus isolates.</title>
        <authorList>
            <person name="Beno S.M."/>
        </authorList>
    </citation>
    <scope>NUCLEOTIDE SEQUENCE [LARGE SCALE GENOMIC DNA]</scope>
    <source>
        <strain evidence="7 10">FSL W7-1108</strain>
    </source>
</reference>
<dbReference type="NCBIfam" id="NF003031">
    <property type="entry name" value="PRK03910.1-4"/>
    <property type="match status" value="1"/>
</dbReference>
<protein>
    <submittedName>
        <fullName evidence="7">D-cysteine desulfhydrase</fullName>
        <ecNumber evidence="9">4.4.1.15</ecNumber>
    </submittedName>
    <submittedName>
        <fullName evidence="8">L-cysteate sulfo-lyase</fullName>
        <ecNumber evidence="8">4.4.1.25</ecNumber>
    </submittedName>
</protein>
<dbReference type="GO" id="GO:1901605">
    <property type="term" value="P:alpha-amino acid metabolic process"/>
    <property type="evidence" value="ECO:0007669"/>
    <property type="project" value="UniProtKB-ARBA"/>
</dbReference>
<evidence type="ECO:0000313" key="8">
    <source>
        <dbReference type="EMBL" id="PJN72492.1"/>
    </source>
</evidence>
<feature type="domain" description="Tryptophan synthase beta chain-like PALP" evidence="6">
    <location>
        <begin position="12"/>
        <end position="318"/>
    </location>
</feature>
<sequence>MNLAKFPRKKYTESYTPIEKLNNFSEVLGGPTIYFKRDDLLGLTAGGNKTRKLEFLVADAQEKGADTLITAGGIQSNHCRLTLAAAVKEKMKCILVLEEGLEPEEKPDFNGNYFLYHLLGAENVIVVPNGTDLMEEMHKVAKEVSKKGNTPYVIPVGGSNPTGAMGYIACAQEIMAQSFEQGIDFSSVVCVSGSAGMHAGLITGFSGTQSKIPVIGINVSRGKAEQEEKVAKLVDETSAHVGIPNSISREAVTCFDEYVGPGYALPTPEMVEAVQLLAKTEGILLDPVYTGKAVAGLIDLIRKGKFNKEDNILFVHSGGSPALYANTSLFA</sequence>
<dbReference type="RefSeq" id="WP_003190388.1">
    <property type="nucleotide sequence ID" value="NZ_CP009692.1"/>
</dbReference>
<reference evidence="9 12" key="3">
    <citation type="submission" date="2020-12" db="EMBL/GenBank/DDBJ databases">
        <title>FDA dAtabase for Regulatory Grade micrObial Sequences (FDA-ARGOS): Supporting development and validation of Infectious Disease Dx tests.</title>
        <authorList>
            <person name="Nelson B."/>
            <person name="Plummer A."/>
            <person name="Tallon L."/>
            <person name="Sadzewicz L."/>
            <person name="Zhao X."/>
            <person name="Boylan J."/>
            <person name="Ott S."/>
            <person name="Bowen H."/>
            <person name="Vavikolanu K."/>
            <person name="Mehta A."/>
            <person name="Aluvathingal J."/>
            <person name="Nadendla S."/>
            <person name="Myers T."/>
            <person name="Yan Y."/>
            <person name="Sichtig H."/>
        </authorList>
    </citation>
    <scope>NUCLEOTIDE SEQUENCE [LARGE SCALE GENOMIC DNA]</scope>
    <source>
        <strain evidence="9 12">FDAARGOS_924</strain>
    </source>
</reference>
<organism evidence="7 10">
    <name type="scientific">Bacillus mycoides</name>
    <dbReference type="NCBI Taxonomy" id="1405"/>
    <lineage>
        <taxon>Bacteria</taxon>
        <taxon>Bacillati</taxon>
        <taxon>Bacillota</taxon>
        <taxon>Bacilli</taxon>
        <taxon>Bacillales</taxon>
        <taxon>Bacillaceae</taxon>
        <taxon>Bacillus</taxon>
        <taxon>Bacillus cereus group</taxon>
    </lineage>
</organism>
<dbReference type="KEGG" id="bmyo:BG05_2854"/>
<dbReference type="Proteomes" id="UP000596196">
    <property type="component" value="Chromosome"/>
</dbReference>
<name>A0A084J108_BACMY</name>
<keyword evidence="3 5" id="KW-0663">Pyridoxal phosphate</keyword>
<evidence type="ECO:0000256" key="4">
    <source>
        <dbReference type="PIRSR" id="PIRSR006278-1"/>
    </source>
</evidence>
<evidence type="ECO:0000256" key="2">
    <source>
        <dbReference type="ARBA" id="ARBA00008639"/>
    </source>
</evidence>
<accession>A0A084J108</accession>
<dbReference type="InterPro" id="IPR005966">
    <property type="entry name" value="D-Cys_desShydrase"/>
</dbReference>
<gene>
    <name evidence="8" type="primary">cuyA</name>
    <name evidence="8" type="ORF">BACWE_06580</name>
    <name evidence="7" type="ORF">BW900_07905</name>
    <name evidence="9" type="ORF">I6G81_15905</name>
</gene>
<comment type="cofactor">
    <cofactor evidence="1">
        <name>pyridoxal 5'-phosphate</name>
        <dbReference type="ChEBI" id="CHEBI:597326"/>
    </cofactor>
</comment>
<dbReference type="AlphaFoldDB" id="A0A084J108"/>
<feature type="active site" description="Nucleophile" evidence="4">
    <location>
        <position position="76"/>
    </location>
</feature>
<dbReference type="PANTHER" id="PTHR43780">
    <property type="entry name" value="1-AMINOCYCLOPROPANE-1-CARBOXYLATE DEAMINASE-RELATED"/>
    <property type="match status" value="1"/>
</dbReference>
<accession>A0A0B5SB54</accession>
<evidence type="ECO:0000256" key="3">
    <source>
        <dbReference type="ARBA" id="ARBA00022898"/>
    </source>
</evidence>
<dbReference type="NCBIfam" id="TIGR01275">
    <property type="entry name" value="ACC_deam_rel"/>
    <property type="match status" value="1"/>
</dbReference>
<evidence type="ECO:0000313" key="10">
    <source>
        <dbReference type="Proteomes" id="UP000190696"/>
    </source>
</evidence>
<dbReference type="GO" id="GO:0034011">
    <property type="term" value="F:L-cysteate sulfo-lyase activity"/>
    <property type="evidence" value="ECO:0007669"/>
    <property type="project" value="UniProtKB-EC"/>
</dbReference>
<comment type="similarity">
    <text evidence="2">Belongs to the ACC deaminase/D-cysteine desulfhydrase family.</text>
</comment>
<dbReference type="EMBL" id="MKZQ01000008">
    <property type="protein sequence ID" value="PJN72492.1"/>
    <property type="molecule type" value="Genomic_DNA"/>
</dbReference>
<evidence type="ECO:0000256" key="1">
    <source>
        <dbReference type="ARBA" id="ARBA00001933"/>
    </source>
</evidence>